<dbReference type="InterPro" id="IPR046947">
    <property type="entry name" value="LytR-like"/>
</dbReference>
<keyword evidence="2" id="KW-0238">DNA-binding</keyword>
<dbReference type="SMART" id="SM00850">
    <property type="entry name" value="LytTR"/>
    <property type="match status" value="1"/>
</dbReference>
<dbReference type="InterPro" id="IPR007492">
    <property type="entry name" value="LytTR_DNA-bd_dom"/>
</dbReference>
<evidence type="ECO:0000313" key="2">
    <source>
        <dbReference type="EMBL" id="SFG56329.1"/>
    </source>
</evidence>
<accession>A0A1I2SWQ5</accession>
<dbReference type="PANTHER" id="PTHR37299">
    <property type="entry name" value="TRANSCRIPTIONAL REGULATOR-RELATED"/>
    <property type="match status" value="1"/>
</dbReference>
<gene>
    <name evidence="2" type="ORF">SAMN02910432_01858</name>
</gene>
<dbReference type="EMBL" id="FOPI01000039">
    <property type="protein sequence ID" value="SFG56329.1"/>
    <property type="molecule type" value="Genomic_DNA"/>
</dbReference>
<dbReference type="PANTHER" id="PTHR37299:SF4">
    <property type="entry name" value="TRANSCRIPTIONAL REGULATOR"/>
    <property type="match status" value="1"/>
</dbReference>
<evidence type="ECO:0000313" key="3">
    <source>
        <dbReference type="Proteomes" id="UP000182635"/>
    </source>
</evidence>
<dbReference type="OrthoDB" id="9808614at2"/>
<reference evidence="3" key="1">
    <citation type="submission" date="2016-10" db="EMBL/GenBank/DDBJ databases">
        <authorList>
            <person name="Varghese N."/>
            <person name="Submissions S."/>
        </authorList>
    </citation>
    <scope>NUCLEOTIDE SEQUENCE [LARGE SCALE GENOMIC DNA]</scope>
    <source>
        <strain evidence="3">DSM 20403</strain>
    </source>
</reference>
<dbReference type="Pfam" id="PF04397">
    <property type="entry name" value="LytTR"/>
    <property type="match status" value="1"/>
</dbReference>
<feature type="domain" description="HTH LytTR-type" evidence="1">
    <location>
        <begin position="40"/>
        <end position="144"/>
    </location>
</feature>
<proteinExistence type="predicted"/>
<dbReference type="GeneID" id="29802941"/>
<dbReference type="GO" id="GO:0000156">
    <property type="term" value="F:phosphorelay response regulator activity"/>
    <property type="evidence" value="ECO:0007669"/>
    <property type="project" value="InterPro"/>
</dbReference>
<sequence>MKITILPADDGEEEIIIKCNALTREMLKALEQFRGGINQLALYKGNEIRLMDVSEIYYFESVDNVVFAYCKDEVYETKSRLYELEEKLSMTSFMRSSKSMIINLNKIESLSPIINGRFQALLKNKEKVMISRQYVGKLKEKLGL</sequence>
<dbReference type="Gene3D" id="2.40.50.1020">
    <property type="entry name" value="LytTr DNA-binding domain"/>
    <property type="match status" value="1"/>
</dbReference>
<dbReference type="RefSeq" id="WP_014074196.1">
    <property type="nucleotide sequence ID" value="NZ_AYYL01000037.1"/>
</dbReference>
<organism evidence="2 3">
    <name type="scientific">Ligilactobacillus ruminis DSM 20403 = NBRC 102161</name>
    <dbReference type="NCBI Taxonomy" id="1423798"/>
    <lineage>
        <taxon>Bacteria</taxon>
        <taxon>Bacillati</taxon>
        <taxon>Bacillota</taxon>
        <taxon>Bacilli</taxon>
        <taxon>Lactobacillales</taxon>
        <taxon>Lactobacillaceae</taxon>
        <taxon>Ligilactobacillus</taxon>
    </lineage>
</organism>
<dbReference type="GO" id="GO:0003677">
    <property type="term" value="F:DNA binding"/>
    <property type="evidence" value="ECO:0007669"/>
    <property type="project" value="UniProtKB-KW"/>
</dbReference>
<dbReference type="Proteomes" id="UP000182635">
    <property type="component" value="Unassembled WGS sequence"/>
</dbReference>
<evidence type="ECO:0000259" key="1">
    <source>
        <dbReference type="PROSITE" id="PS50930"/>
    </source>
</evidence>
<dbReference type="PROSITE" id="PS50930">
    <property type="entry name" value="HTH_LYTTR"/>
    <property type="match status" value="1"/>
</dbReference>
<protein>
    <submittedName>
        <fullName evidence="2">LytTr DNA-binding domain-containing protein</fullName>
    </submittedName>
</protein>
<dbReference type="AlphaFoldDB" id="A0A1I2SWQ5"/>
<name>A0A1I2SWQ5_9LACO</name>